<dbReference type="GO" id="GO:0004222">
    <property type="term" value="F:metalloendopeptidase activity"/>
    <property type="evidence" value="ECO:0007669"/>
    <property type="project" value="TreeGrafter"/>
</dbReference>
<protein>
    <recommendedName>
        <fullName evidence="7">Peptidase M23</fullName>
    </recommendedName>
</protein>
<feature type="domain" description="G5" evidence="3">
    <location>
        <begin position="275"/>
        <end position="356"/>
    </location>
</feature>
<dbReference type="SUPFAM" id="SSF51261">
    <property type="entry name" value="Duplicated hybrid motif"/>
    <property type="match status" value="1"/>
</dbReference>
<dbReference type="Pfam" id="PF01476">
    <property type="entry name" value="LysM"/>
    <property type="match status" value="1"/>
</dbReference>
<organism evidence="5 6">
    <name type="scientific">Bacillus thermozeamaize</name>
    <dbReference type="NCBI Taxonomy" id="230954"/>
    <lineage>
        <taxon>Bacteria</taxon>
        <taxon>Bacillati</taxon>
        <taxon>Bacillota</taxon>
        <taxon>Bacilli</taxon>
        <taxon>Bacillales</taxon>
        <taxon>Bacillaceae</taxon>
        <taxon>Bacillus</taxon>
    </lineage>
</organism>
<dbReference type="PROSITE" id="PS51782">
    <property type="entry name" value="LYSM"/>
    <property type="match status" value="1"/>
</dbReference>
<keyword evidence="2" id="KW-0472">Membrane</keyword>
<dbReference type="SMART" id="SM00257">
    <property type="entry name" value="LysM"/>
    <property type="match status" value="1"/>
</dbReference>
<dbReference type="CDD" id="cd00118">
    <property type="entry name" value="LysM"/>
    <property type="match status" value="1"/>
</dbReference>
<dbReference type="InterPro" id="IPR050570">
    <property type="entry name" value="Cell_wall_metabolism_enzyme"/>
</dbReference>
<evidence type="ECO:0000313" key="6">
    <source>
        <dbReference type="Proteomes" id="UP000196475"/>
    </source>
</evidence>
<comment type="caution">
    <text evidence="5">The sequence shown here is derived from an EMBL/GenBank/DDBJ whole genome shotgun (WGS) entry which is preliminary data.</text>
</comment>
<dbReference type="SMART" id="SM01208">
    <property type="entry name" value="G5"/>
    <property type="match status" value="1"/>
</dbReference>
<dbReference type="SUPFAM" id="SSF54106">
    <property type="entry name" value="LysM domain"/>
    <property type="match status" value="1"/>
</dbReference>
<dbReference type="InterPro" id="IPR011055">
    <property type="entry name" value="Dup_hybrid_motif"/>
</dbReference>
<dbReference type="PANTHER" id="PTHR21666">
    <property type="entry name" value="PEPTIDASE-RELATED"/>
    <property type="match status" value="1"/>
</dbReference>
<dbReference type="AlphaFoldDB" id="A0A1Y3PTG3"/>
<dbReference type="Pfam" id="PF07501">
    <property type="entry name" value="G5"/>
    <property type="match status" value="1"/>
</dbReference>
<keyword evidence="2" id="KW-0812">Transmembrane</keyword>
<dbReference type="CDD" id="cd12797">
    <property type="entry name" value="M23_peptidase"/>
    <property type="match status" value="1"/>
</dbReference>
<dbReference type="Gene3D" id="2.20.230.10">
    <property type="entry name" value="Resuscitation-promoting factor rpfb"/>
    <property type="match status" value="1"/>
</dbReference>
<dbReference type="PANTHER" id="PTHR21666:SF270">
    <property type="entry name" value="MUREIN HYDROLASE ACTIVATOR ENVC"/>
    <property type="match status" value="1"/>
</dbReference>
<dbReference type="InterPro" id="IPR018392">
    <property type="entry name" value="LysM"/>
</dbReference>
<feature type="domain" description="LysM" evidence="4">
    <location>
        <begin position="224"/>
        <end position="269"/>
    </location>
</feature>
<dbReference type="Pfam" id="PF01551">
    <property type="entry name" value="Peptidase_M23"/>
    <property type="match status" value="1"/>
</dbReference>
<sequence>MRPEEKREQVEERLPDIKRFLEQYKKQFLIGLGTVTMAGAVTFGGYQYIQAQSVPLYPVLVGDEVIGTVSDPDVVQNWLQKQYAAAREEAGRADLALTQAVTVSEPKWVYKGQSQDAEVLKVLKQKVAVQAKGVQLVIDGRPVAVVTDQESLDRLLGAYRQRYSGELARTPHTDRSARGNSRTVVKEVAFVQSVATREVAVDPDEVMEPQQVARLLEAGTLAGRKHTVREGESLWTIASRYDTTVQQLLENNPGLDENSRLQPGQELVVTAKVPLLSVRIVEETKEIQTVPFATEVVEEPAMLKGEQKVLREGKHGTKQVTYEVTKINGQIQTKRPIKEQIMEEPQNRVIAKGTKVVADRGSGVFRWPTVGGYISSRYGMRDGRLHAGIDIARPSSYSILAADNGRVVFAGWDGGYGKSVIIDHRNGYRTRYAHLSSINVRVGQVVERGQKIGVMGSTGHSTGTHLHFEVLKNGRPINPLEML</sequence>
<gene>
    <name evidence="5" type="ORF">BAA01_04885</name>
</gene>
<dbReference type="Gene3D" id="3.10.350.10">
    <property type="entry name" value="LysM domain"/>
    <property type="match status" value="1"/>
</dbReference>
<feature type="transmembrane region" description="Helical" evidence="2">
    <location>
        <begin position="28"/>
        <end position="49"/>
    </location>
</feature>
<keyword evidence="2" id="KW-1133">Transmembrane helix</keyword>
<accession>A0A1Y3PTG3</accession>
<dbReference type="PROSITE" id="PS51109">
    <property type="entry name" value="G5"/>
    <property type="match status" value="1"/>
</dbReference>
<evidence type="ECO:0000256" key="2">
    <source>
        <dbReference type="SAM" id="Phobius"/>
    </source>
</evidence>
<reference evidence="6" key="1">
    <citation type="submission" date="2016-06" db="EMBL/GenBank/DDBJ databases">
        <authorList>
            <person name="Nascimento L."/>
            <person name="Pereira R.V."/>
            <person name="Martins L.F."/>
            <person name="Quaggio R.B."/>
            <person name="Silva A.M."/>
            <person name="Setubal J.C."/>
        </authorList>
    </citation>
    <scope>NUCLEOTIDE SEQUENCE [LARGE SCALE GENOMIC DNA]</scope>
</reference>
<dbReference type="InterPro" id="IPR011098">
    <property type="entry name" value="G5_dom"/>
</dbReference>
<dbReference type="InterPro" id="IPR036779">
    <property type="entry name" value="LysM_dom_sf"/>
</dbReference>
<dbReference type="Proteomes" id="UP000196475">
    <property type="component" value="Unassembled WGS sequence"/>
</dbReference>
<evidence type="ECO:0000313" key="5">
    <source>
        <dbReference type="EMBL" id="OUM87609.1"/>
    </source>
</evidence>
<evidence type="ECO:0000256" key="1">
    <source>
        <dbReference type="ARBA" id="ARBA00022729"/>
    </source>
</evidence>
<evidence type="ECO:0008006" key="7">
    <source>
        <dbReference type="Google" id="ProtNLM"/>
    </source>
</evidence>
<evidence type="ECO:0000259" key="4">
    <source>
        <dbReference type="PROSITE" id="PS51782"/>
    </source>
</evidence>
<keyword evidence="1" id="KW-0732">Signal</keyword>
<dbReference type="InterPro" id="IPR016047">
    <property type="entry name" value="M23ase_b-sheet_dom"/>
</dbReference>
<name>A0A1Y3PTG3_9BACI</name>
<evidence type="ECO:0000259" key="3">
    <source>
        <dbReference type="PROSITE" id="PS51109"/>
    </source>
</evidence>
<dbReference type="Gene3D" id="2.70.70.10">
    <property type="entry name" value="Glucose Permease (Domain IIA)"/>
    <property type="match status" value="1"/>
</dbReference>
<dbReference type="EMBL" id="LZRT01000072">
    <property type="protein sequence ID" value="OUM87609.1"/>
    <property type="molecule type" value="Genomic_DNA"/>
</dbReference>
<proteinExistence type="predicted"/>